<dbReference type="PANTHER" id="PTHR31778">
    <property type="entry name" value="BUD SITE SELECTION PROTEIN RAX2"/>
    <property type="match status" value="1"/>
</dbReference>
<keyword evidence="5" id="KW-1185">Reference proteome</keyword>
<sequence>MVHTFFSCKKCFSFLVMLLISHIIKAQNPGMSDLSLGLGTFNKTINDIAIQSDGKVIVVGDFITYKDISLNRIARLNADGTLDNTFKIGFGFDNSVKTIAIDKNDKILLGGSFTTYNGFNCNYLVRLNNDGSIDNTFNIGTGPNSEVNTIALQQDGKILLGGAFLAFNGTPAGRIIRLNQNGSSDSTFNIGSGFNNKVNTIKIQNDGKILVGGSFSFLLQPPVSVSKYGFARLNSDGSSDNSLDFGSYSSGFEILTIAIDSSERILIGGTFRMGANIARINPNGLIDHSFTGNGANNSVRSIAVQRDGKILIGGDFTTYGGTENIQDGLSRVNDDGTIDLSFKRVKGTHGVRSIIIQSDDKILIGGSFQFTNGYPTSSVSRLITDGSTDTEFNIGMGANNLVNTIVLQRDGKILIGGSFTIFNGVPKNYLVRLKDDHSIDSDFNIGTGANGTIHIITIQPDGKILAAGTFTSFNGVTCNSIIRLNPNGSVDNSFNSGSGTNTSIYSIVVQSDGKILVGGNFYSFNGSGKSYLVRLNSNGSIDNTFMIGNGANDIVYKIVLLENGKIIIGGNFSTFNGNGSNRLIRLHQDGSIDYTFGLKGNANSTIYDFAVQLDGRILVAGSFTALGGLKRKYLVRLNPNGSNDGSFVPSSAISRAIVKLRLQKDNNKILIAGLNLFARINIDGSIDDSFSGIYDNIGVNSIVFLNNGKILIGGNFTMYQNYSINSITRLGGDPIYSNTFHGKVYSDRNRNCIPEINENPISSVVIKALPGPYYGGTDAAGNYALKVDSGSVLYTLTQEFNSINSELLLNQCAPSHKISLHSTGKDTCCVNFADSIKQCALLSISMERCKIKRCHKGFGYIYYGNYGNHAAKEVQIKVIYPTYMRPVSSDPPWTSIQDSLVIFDIGQVDAMSGGSIKLLDSVLCVDDITGLTQCIKATISPLNNCTAADPAWDNSSINVTGRCIGASAHFNIINEGNGDMDSKRFYKVYLNDTLIHTGQYQLKSGEELKISYPVETSVVRLEADQSPYHPSKRRPRTIVEGCTLPVPWKFFPSSYGKNDLDEQTSIGCYMIKDSYDPNDKMATPVGVGSAHNIFPGEAIEYTIRFQNTGTDTAYYVRIVDTLDVALDVSSFKHGVSSHPFTLDISGKGNAVLTYSFVGINLPDSTADQAGSNGLISFRVAIPSNTPIGTIIKNKASIYFDYNKPVVTNETFHTVDTTVFINLAKGSLVQVDQMILGEIPIKSQSMFKIYPNPSNGIITIETLEGRKNDKLIIYSTIGVLQKTIQLNGENIQQVKLADLREGLYIYEILQEGKQRTKGLLELRSLY</sequence>
<dbReference type="EMBL" id="BBLT01000009">
    <property type="protein sequence ID" value="GAL86648.1"/>
    <property type="molecule type" value="Genomic_DNA"/>
</dbReference>
<accession>A0A098LKD5</accession>
<dbReference type="Pfam" id="PF24595">
    <property type="entry name" value="DUF7619"/>
    <property type="match status" value="1"/>
</dbReference>
<dbReference type="GO" id="GO:1902929">
    <property type="term" value="C:plasma membrane of growing cell tip"/>
    <property type="evidence" value="ECO:0007669"/>
    <property type="project" value="TreeGrafter"/>
</dbReference>
<dbReference type="OrthoDB" id="1524003at2"/>
<gene>
    <name evidence="4" type="ORF">MYP_3878</name>
</gene>
<feature type="signal peptide" evidence="1">
    <location>
        <begin position="1"/>
        <end position="26"/>
    </location>
</feature>
<dbReference type="InterPro" id="IPR047589">
    <property type="entry name" value="DUF11_rpt"/>
</dbReference>
<dbReference type="eggNOG" id="COG1520">
    <property type="taxonomic scope" value="Bacteria"/>
</dbReference>
<dbReference type="InterPro" id="IPR055353">
    <property type="entry name" value="DUF7619"/>
</dbReference>
<feature type="chain" id="PRO_5001944718" description="Secretion system C-terminal sorting domain-containing protein" evidence="1">
    <location>
        <begin position="27"/>
        <end position="1325"/>
    </location>
</feature>
<name>A0A098LKD5_9BACT</name>
<comment type="caution">
    <text evidence="4">The sequence shown here is derived from an EMBL/GenBank/DDBJ whole genome shotgun (WGS) entry which is preliminary data.</text>
</comment>
<evidence type="ECO:0000313" key="5">
    <source>
        <dbReference type="Proteomes" id="UP000030185"/>
    </source>
</evidence>
<evidence type="ECO:0000259" key="2">
    <source>
        <dbReference type="Pfam" id="PF18962"/>
    </source>
</evidence>
<protein>
    <recommendedName>
        <fullName evidence="6">Secretion system C-terminal sorting domain-containing protein</fullName>
    </recommendedName>
</protein>
<evidence type="ECO:0000259" key="3">
    <source>
        <dbReference type="Pfam" id="PF24595"/>
    </source>
</evidence>
<dbReference type="InterPro" id="IPR026444">
    <property type="entry name" value="Secre_tail"/>
</dbReference>
<dbReference type="STRING" id="153721.MYP_3878"/>
<dbReference type="eggNOG" id="COG3386">
    <property type="taxonomic scope" value="Bacteria"/>
</dbReference>
<dbReference type="InterPro" id="IPR013431">
    <property type="entry name" value="Delta_60_rpt"/>
</dbReference>
<dbReference type="Pfam" id="PF18962">
    <property type="entry name" value="Por_Secre_tail"/>
    <property type="match status" value="1"/>
</dbReference>
<feature type="domain" description="DUF7619" evidence="3">
    <location>
        <begin position="1076"/>
        <end position="1212"/>
    </location>
</feature>
<dbReference type="Pfam" id="PF17164">
    <property type="entry name" value="DUF5122"/>
    <property type="match status" value="12"/>
</dbReference>
<dbReference type="NCBIfam" id="TIGR04183">
    <property type="entry name" value="Por_Secre_tail"/>
    <property type="match status" value="1"/>
</dbReference>
<dbReference type="Gene3D" id="2.60.40.740">
    <property type="match status" value="1"/>
</dbReference>
<evidence type="ECO:0000313" key="4">
    <source>
        <dbReference type="EMBL" id="GAL86648.1"/>
    </source>
</evidence>
<dbReference type="SUPFAM" id="SSF63829">
    <property type="entry name" value="Calcium-dependent phosphotriesterase"/>
    <property type="match status" value="1"/>
</dbReference>
<dbReference type="Gene3D" id="2.80.10.50">
    <property type="match status" value="7"/>
</dbReference>
<dbReference type="Proteomes" id="UP000030185">
    <property type="component" value="Unassembled WGS sequence"/>
</dbReference>
<feature type="domain" description="Secretion system C-terminal sorting" evidence="2">
    <location>
        <begin position="1248"/>
        <end position="1316"/>
    </location>
</feature>
<reference evidence="4 5" key="1">
    <citation type="submission" date="2014-09" db="EMBL/GenBank/DDBJ databases">
        <title>Sporocytophaga myxococcoides PG-01 genome sequencing.</title>
        <authorList>
            <person name="Liu L."/>
            <person name="Gao P.J."/>
            <person name="Chen G.J."/>
            <person name="Wang L.S."/>
        </authorList>
    </citation>
    <scope>NUCLEOTIDE SEQUENCE [LARGE SCALE GENOMIC DNA]</scope>
    <source>
        <strain evidence="4 5">PG-01</strain>
    </source>
</reference>
<proteinExistence type="predicted"/>
<evidence type="ECO:0000256" key="1">
    <source>
        <dbReference type="SAM" id="SignalP"/>
    </source>
</evidence>
<dbReference type="NCBIfam" id="TIGR01451">
    <property type="entry name" value="B_ant_repeat"/>
    <property type="match status" value="1"/>
</dbReference>
<dbReference type="NCBIfam" id="TIGR02608">
    <property type="entry name" value="delta_60_rpt"/>
    <property type="match status" value="10"/>
</dbReference>
<evidence type="ECO:0008006" key="6">
    <source>
        <dbReference type="Google" id="ProtNLM"/>
    </source>
</evidence>
<organism evidence="4 5">
    <name type="scientific">Sporocytophaga myxococcoides</name>
    <dbReference type="NCBI Taxonomy" id="153721"/>
    <lineage>
        <taxon>Bacteria</taxon>
        <taxon>Pseudomonadati</taxon>
        <taxon>Bacteroidota</taxon>
        <taxon>Cytophagia</taxon>
        <taxon>Cytophagales</taxon>
        <taxon>Cytophagaceae</taxon>
        <taxon>Sporocytophaga</taxon>
    </lineage>
</organism>
<keyword evidence="1" id="KW-0732">Signal</keyword>
<dbReference type="SUPFAM" id="SSF101898">
    <property type="entry name" value="NHL repeat"/>
    <property type="match status" value="1"/>
</dbReference>
<dbReference type="PANTHER" id="PTHR31778:SF2">
    <property type="entry name" value="BUD SITE SELECTION PROTEIN RAX2"/>
    <property type="match status" value="1"/>
</dbReference>